<evidence type="ECO:0000256" key="6">
    <source>
        <dbReference type="PROSITE-ProRule" id="PRU00221"/>
    </source>
</evidence>
<dbReference type="PROSITE" id="PS00678">
    <property type="entry name" value="WD_REPEATS_1"/>
    <property type="match status" value="3"/>
</dbReference>
<dbReference type="EMBL" id="CAMPGE010010887">
    <property type="protein sequence ID" value="CAI2369734.1"/>
    <property type="molecule type" value="Genomic_DNA"/>
</dbReference>
<proteinExistence type="predicted"/>
<evidence type="ECO:0000256" key="7">
    <source>
        <dbReference type="SAM" id="MobiDB-lite"/>
    </source>
</evidence>
<dbReference type="InterPro" id="IPR020472">
    <property type="entry name" value="WD40_PAC1"/>
</dbReference>
<dbReference type="SMART" id="SM00320">
    <property type="entry name" value="WD40"/>
    <property type="match status" value="6"/>
</dbReference>
<dbReference type="InterPro" id="IPR015943">
    <property type="entry name" value="WD40/YVTN_repeat-like_dom_sf"/>
</dbReference>
<feature type="domain" description="Histone-binding protein RBBP4-like N-terminal" evidence="8">
    <location>
        <begin position="20"/>
        <end position="90"/>
    </location>
</feature>
<feature type="repeat" description="WD" evidence="6">
    <location>
        <begin position="315"/>
        <end position="357"/>
    </location>
</feature>
<dbReference type="PANTHER" id="PTHR22850">
    <property type="entry name" value="WD40 REPEAT FAMILY"/>
    <property type="match status" value="1"/>
</dbReference>
<dbReference type="InterPro" id="IPR019775">
    <property type="entry name" value="WD40_repeat_CS"/>
</dbReference>
<dbReference type="Pfam" id="PF12265">
    <property type="entry name" value="CAF1C_H4-bd"/>
    <property type="match status" value="1"/>
</dbReference>
<evidence type="ECO:0000256" key="4">
    <source>
        <dbReference type="ARBA" id="ARBA00022853"/>
    </source>
</evidence>
<keyword evidence="3" id="KW-0677">Repeat</keyword>
<accession>A0AAD1UJ49</accession>
<evidence type="ECO:0000256" key="5">
    <source>
        <dbReference type="ARBA" id="ARBA00023242"/>
    </source>
</evidence>
<evidence type="ECO:0000313" key="9">
    <source>
        <dbReference type="EMBL" id="CAI2369734.1"/>
    </source>
</evidence>
<keyword evidence="5" id="KW-0539">Nucleus</keyword>
<reference evidence="9" key="1">
    <citation type="submission" date="2023-07" db="EMBL/GenBank/DDBJ databases">
        <authorList>
            <consortium name="AG Swart"/>
            <person name="Singh M."/>
            <person name="Singh A."/>
            <person name="Seah K."/>
            <person name="Emmerich C."/>
        </authorList>
    </citation>
    <scope>NUCLEOTIDE SEQUENCE</scope>
    <source>
        <strain evidence="9">DP1</strain>
    </source>
</reference>
<protein>
    <recommendedName>
        <fullName evidence="8">Histone-binding protein RBBP4-like N-terminal domain-containing protein</fullName>
    </recommendedName>
</protein>
<comment type="subcellular location">
    <subcellularLocation>
        <location evidence="1">Nucleus</location>
    </subcellularLocation>
</comment>
<dbReference type="InterPro" id="IPR050459">
    <property type="entry name" value="WD_repeat_RBAP46/RBAP48/MSI1"/>
</dbReference>
<dbReference type="GO" id="GO:0005634">
    <property type="term" value="C:nucleus"/>
    <property type="evidence" value="ECO:0007669"/>
    <property type="project" value="UniProtKB-SubCell"/>
</dbReference>
<dbReference type="AlphaFoldDB" id="A0AAD1UJ49"/>
<dbReference type="InterPro" id="IPR036322">
    <property type="entry name" value="WD40_repeat_dom_sf"/>
</dbReference>
<sequence length="442" mass="51059">MNLAENDFQQEHYEEQMINEEYKIWKKNSPFLYDTLYSHCLTWPSLTVQWFPSRDVAQNSDFSLQKLLIGTHTSNDEQNFVQVMKAKLPTDEARQSNAEYEDNGNDANGIGQGSERNRIETELKINHNGEINRARYMPQEPNIIATKTVTGNINIFDYYKHPNIPVDREEKPQLVLKGHDKEGYGIDWNEKSKGLLLSGADDNNILVWDINSKELDGSELEYLHKFEGHESVVEDVKWHKHNENWFGSVSDDRRLRIWDLRSANKDSFSLVEAHTEEILALDFSPFDENLLITSSADKSVKLWDMRNLGETVHTFQGHKDEVGCIQFSPLQSGLFASGSTDRRIIIWDISRIDAPQTEEEKKDGPPELLFMHGGHTSKVSGLDWNKNEKLMLASVAEDNIIQVWEMAREIYYDEEEKKLIEEERKKGEDEQHNMEVDAPAGN</sequence>
<evidence type="ECO:0000256" key="1">
    <source>
        <dbReference type="ARBA" id="ARBA00004123"/>
    </source>
</evidence>
<dbReference type="PRINTS" id="PR00320">
    <property type="entry name" value="GPROTEINBRPT"/>
</dbReference>
<evidence type="ECO:0000259" key="8">
    <source>
        <dbReference type="Pfam" id="PF12265"/>
    </source>
</evidence>
<keyword evidence="10" id="KW-1185">Reference proteome</keyword>
<keyword evidence="4" id="KW-0156">Chromatin regulator</keyword>
<dbReference type="Pfam" id="PF00400">
    <property type="entry name" value="WD40"/>
    <property type="match status" value="5"/>
</dbReference>
<comment type="caution">
    <text evidence="9">The sequence shown here is derived from an EMBL/GenBank/DDBJ whole genome shotgun (WGS) entry which is preliminary data.</text>
</comment>
<dbReference type="SUPFAM" id="SSF50978">
    <property type="entry name" value="WD40 repeat-like"/>
    <property type="match status" value="1"/>
</dbReference>
<dbReference type="Proteomes" id="UP001295684">
    <property type="component" value="Unassembled WGS sequence"/>
</dbReference>
<feature type="repeat" description="WD" evidence="6">
    <location>
        <begin position="176"/>
        <end position="218"/>
    </location>
</feature>
<feature type="region of interest" description="Disordered" evidence="7">
    <location>
        <begin position="422"/>
        <end position="442"/>
    </location>
</feature>
<feature type="repeat" description="WD" evidence="6">
    <location>
        <begin position="372"/>
        <end position="406"/>
    </location>
</feature>
<dbReference type="PROSITE" id="PS50082">
    <property type="entry name" value="WD_REPEATS_2"/>
    <property type="match status" value="5"/>
</dbReference>
<feature type="repeat" description="WD" evidence="6">
    <location>
        <begin position="271"/>
        <end position="307"/>
    </location>
</feature>
<gene>
    <name evidence="9" type="ORF">ECRASSUSDP1_LOCUS11037</name>
</gene>
<evidence type="ECO:0000256" key="2">
    <source>
        <dbReference type="ARBA" id="ARBA00022574"/>
    </source>
</evidence>
<dbReference type="CDD" id="cd00200">
    <property type="entry name" value="WD40"/>
    <property type="match status" value="1"/>
</dbReference>
<dbReference type="InterPro" id="IPR022052">
    <property type="entry name" value="Histone-bd_RBBP4-like_N"/>
</dbReference>
<evidence type="ECO:0000256" key="3">
    <source>
        <dbReference type="ARBA" id="ARBA00022737"/>
    </source>
</evidence>
<feature type="repeat" description="WD" evidence="6">
    <location>
        <begin position="226"/>
        <end position="268"/>
    </location>
</feature>
<feature type="compositionally biased region" description="Basic and acidic residues" evidence="7">
    <location>
        <begin position="422"/>
        <end position="435"/>
    </location>
</feature>
<evidence type="ECO:0000313" key="10">
    <source>
        <dbReference type="Proteomes" id="UP001295684"/>
    </source>
</evidence>
<dbReference type="GO" id="GO:0006325">
    <property type="term" value="P:chromatin organization"/>
    <property type="evidence" value="ECO:0007669"/>
    <property type="project" value="UniProtKB-KW"/>
</dbReference>
<name>A0AAD1UJ49_EUPCR</name>
<organism evidence="9 10">
    <name type="scientific">Euplotes crassus</name>
    <dbReference type="NCBI Taxonomy" id="5936"/>
    <lineage>
        <taxon>Eukaryota</taxon>
        <taxon>Sar</taxon>
        <taxon>Alveolata</taxon>
        <taxon>Ciliophora</taxon>
        <taxon>Intramacronucleata</taxon>
        <taxon>Spirotrichea</taxon>
        <taxon>Hypotrichia</taxon>
        <taxon>Euplotida</taxon>
        <taxon>Euplotidae</taxon>
        <taxon>Moneuplotes</taxon>
    </lineage>
</organism>
<dbReference type="InterPro" id="IPR001680">
    <property type="entry name" value="WD40_rpt"/>
</dbReference>
<dbReference type="PROSITE" id="PS50294">
    <property type="entry name" value="WD_REPEATS_REGION"/>
    <property type="match status" value="5"/>
</dbReference>
<keyword evidence="2 6" id="KW-0853">WD repeat</keyword>
<dbReference type="Gene3D" id="2.130.10.10">
    <property type="entry name" value="YVTN repeat-like/Quinoprotein amine dehydrogenase"/>
    <property type="match status" value="1"/>
</dbReference>